<evidence type="ECO:0000256" key="2">
    <source>
        <dbReference type="ARBA" id="ARBA00004225"/>
    </source>
</evidence>
<dbReference type="InterPro" id="IPR005936">
    <property type="entry name" value="FtsH"/>
</dbReference>
<evidence type="ECO:0000313" key="19">
    <source>
        <dbReference type="Proteomes" id="UP000241890"/>
    </source>
</evidence>
<evidence type="ECO:0000256" key="13">
    <source>
        <dbReference type="ARBA" id="ARBA00023049"/>
    </source>
</evidence>
<dbReference type="InterPro" id="IPR037219">
    <property type="entry name" value="Peptidase_M41-like"/>
</dbReference>
<feature type="domain" description="AAA+ ATPase" evidence="17">
    <location>
        <begin position="465"/>
        <end position="605"/>
    </location>
</feature>
<feature type="region of interest" description="Disordered" evidence="16">
    <location>
        <begin position="252"/>
        <end position="317"/>
    </location>
</feature>
<dbReference type="SMART" id="SM00382">
    <property type="entry name" value="AAA"/>
    <property type="match status" value="1"/>
</dbReference>
<dbReference type="AlphaFoldDB" id="A0A2R5GV47"/>
<dbReference type="Pfam" id="PF00004">
    <property type="entry name" value="AAA"/>
    <property type="match status" value="1"/>
</dbReference>
<keyword evidence="15" id="KW-0472">Membrane</keyword>
<keyword evidence="11" id="KW-0067">ATP-binding</keyword>
<dbReference type="Gene3D" id="3.40.50.300">
    <property type="entry name" value="P-loop containing nucleotide triphosphate hydrolases"/>
    <property type="match status" value="1"/>
</dbReference>
<keyword evidence="5 18" id="KW-0645">Protease</keyword>
<dbReference type="GO" id="GO:0004176">
    <property type="term" value="F:ATP-dependent peptidase activity"/>
    <property type="evidence" value="ECO:0007669"/>
    <property type="project" value="InterPro"/>
</dbReference>
<dbReference type="Gene3D" id="3.40.1690.20">
    <property type="match status" value="1"/>
</dbReference>
<protein>
    <submittedName>
        <fullName evidence="18">ATP-dependent zinc metalloprotease FtsH</fullName>
    </submittedName>
</protein>
<evidence type="ECO:0000256" key="4">
    <source>
        <dbReference type="ARBA" id="ARBA00010550"/>
    </source>
</evidence>
<keyword evidence="9" id="KW-0378">Hydrolase</keyword>
<keyword evidence="19" id="KW-1185">Reference proteome</keyword>
<dbReference type="OrthoDB" id="1413014at2759"/>
<keyword evidence="8" id="KW-0547">Nucleotide-binding</keyword>
<feature type="compositionally biased region" description="Basic and acidic residues" evidence="16">
    <location>
        <begin position="153"/>
        <end position="162"/>
    </location>
</feature>
<keyword evidence="12" id="KW-1133">Transmembrane helix</keyword>
<keyword evidence="7" id="KW-0479">Metal-binding</keyword>
<evidence type="ECO:0000256" key="10">
    <source>
        <dbReference type="ARBA" id="ARBA00022833"/>
    </source>
</evidence>
<evidence type="ECO:0000256" key="14">
    <source>
        <dbReference type="ARBA" id="ARBA00023128"/>
    </source>
</evidence>
<dbReference type="GO" id="GO:0034982">
    <property type="term" value="P:mitochondrial protein processing"/>
    <property type="evidence" value="ECO:0007669"/>
    <property type="project" value="TreeGrafter"/>
</dbReference>
<organism evidence="18 19">
    <name type="scientific">Hondaea fermentalgiana</name>
    <dbReference type="NCBI Taxonomy" id="2315210"/>
    <lineage>
        <taxon>Eukaryota</taxon>
        <taxon>Sar</taxon>
        <taxon>Stramenopiles</taxon>
        <taxon>Bigyra</taxon>
        <taxon>Labyrinthulomycetes</taxon>
        <taxon>Thraustochytrida</taxon>
        <taxon>Thraustochytriidae</taxon>
        <taxon>Hondaea</taxon>
    </lineage>
</organism>
<dbReference type="GO" id="GO:0005524">
    <property type="term" value="F:ATP binding"/>
    <property type="evidence" value="ECO:0007669"/>
    <property type="project" value="UniProtKB-KW"/>
</dbReference>
<feature type="compositionally biased region" description="Low complexity" evidence="16">
    <location>
        <begin position="131"/>
        <end position="152"/>
    </location>
</feature>
<feature type="region of interest" description="Disordered" evidence="16">
    <location>
        <begin position="885"/>
        <end position="924"/>
    </location>
</feature>
<evidence type="ECO:0000256" key="3">
    <source>
        <dbReference type="ARBA" id="ARBA00010044"/>
    </source>
</evidence>
<comment type="similarity">
    <text evidence="4">In the N-terminal section; belongs to the AAA ATPase family.</text>
</comment>
<dbReference type="CDD" id="cd19501">
    <property type="entry name" value="RecA-like_FtsH"/>
    <property type="match status" value="1"/>
</dbReference>
<keyword evidence="13 18" id="KW-0482">Metalloprotease</keyword>
<comment type="caution">
    <text evidence="18">The sequence shown here is derived from an EMBL/GenBank/DDBJ whole genome shotgun (WGS) entry which is preliminary data.</text>
</comment>
<evidence type="ECO:0000256" key="16">
    <source>
        <dbReference type="SAM" id="MobiDB-lite"/>
    </source>
</evidence>
<dbReference type="InterPro" id="IPR003960">
    <property type="entry name" value="ATPase_AAA_CS"/>
</dbReference>
<dbReference type="FunFam" id="1.20.58.760:FF:000003">
    <property type="entry name" value="AFG3-like AAA ATPase 2"/>
    <property type="match status" value="1"/>
</dbReference>
<dbReference type="Pfam" id="PF17862">
    <property type="entry name" value="AAA_lid_3"/>
    <property type="match status" value="1"/>
</dbReference>
<evidence type="ECO:0000256" key="6">
    <source>
        <dbReference type="ARBA" id="ARBA00022692"/>
    </source>
</evidence>
<dbReference type="InterPro" id="IPR000642">
    <property type="entry name" value="Peptidase_M41"/>
</dbReference>
<evidence type="ECO:0000256" key="9">
    <source>
        <dbReference type="ARBA" id="ARBA00022801"/>
    </source>
</evidence>
<dbReference type="HAMAP" id="MF_01458">
    <property type="entry name" value="FtsH"/>
    <property type="match status" value="1"/>
</dbReference>
<dbReference type="InterPro" id="IPR011546">
    <property type="entry name" value="Pept_M41_FtsH_extracell"/>
</dbReference>
<dbReference type="PANTHER" id="PTHR43655">
    <property type="entry name" value="ATP-DEPENDENT PROTEASE"/>
    <property type="match status" value="1"/>
</dbReference>
<name>A0A2R5GV47_9STRA</name>
<feature type="region of interest" description="Disordered" evidence="16">
    <location>
        <begin position="85"/>
        <end position="183"/>
    </location>
</feature>
<dbReference type="FunCoup" id="A0A2R5GV47">
    <property type="interactions" value="318"/>
</dbReference>
<dbReference type="PANTHER" id="PTHR43655:SF2">
    <property type="entry name" value="AFG3 LIKE MATRIX AAA PEPTIDASE SUBUNIT 2, ISOFORM A"/>
    <property type="match status" value="1"/>
</dbReference>
<dbReference type="InterPro" id="IPR050928">
    <property type="entry name" value="ATP-dep_Zn_Metalloprotease"/>
</dbReference>
<dbReference type="InterPro" id="IPR003593">
    <property type="entry name" value="AAA+_ATPase"/>
</dbReference>
<dbReference type="Gene3D" id="1.10.8.60">
    <property type="match status" value="1"/>
</dbReference>
<dbReference type="SUPFAM" id="SSF140990">
    <property type="entry name" value="FtsH protease domain-like"/>
    <property type="match status" value="1"/>
</dbReference>
<evidence type="ECO:0000256" key="12">
    <source>
        <dbReference type="ARBA" id="ARBA00022989"/>
    </source>
</evidence>
<feature type="region of interest" description="Disordered" evidence="16">
    <location>
        <begin position="1"/>
        <end position="35"/>
    </location>
</feature>
<dbReference type="Proteomes" id="UP000241890">
    <property type="component" value="Unassembled WGS sequence"/>
</dbReference>
<sequence>MLRLTTRGGGRHALGAASRRALGRQGGLAGNGPSRGGLDAQGWTLAARAPGALLGGSRTLAALGSPKARDLVELFQAAFSSGKVPRGFGKFFPDSDDGQGNSNKGDAKNSESGQSGTDAQAGAEKKDAKTGAEGSAESNGAGPGAGSASSFNSKKEHDSDNNRKRHGAGGNGGPEDEGPNMGANQMLTGALALFLIYSLMSSNSEQSIGREINWQEFKTHLLAAGEVERIVVVNKQVAKVYVRGRSAANDIIGIGGGNGSSNNSGLSSSEADNSMNFRSVGSSSKSGSSGQFVPDEDKYANSNESEGNARNGSTGGAAGYPNRLHNLNNANSQYYFTIGSIDSFERKLEMAQRELGIRSTNFVPVQYVNETNWLSELSKLAPTFLIIAAWLFMMRSMGGGGVGGGGGMSNIFKVGKSPAQMLGKDKNVGVTFKDVAGCDEAKVEIMEFVEFLKDPKRFTKLGAKIPKGALLAGPPGTGKTLLAKATAGEASVPFFSISGSDFIEMFVGVGPSRVRDLFGQARKNAPCIVFIDEIDAVARARGKGGFSGGNDERENTLNQLLVEMDGFTSKEGVVVLAGTNRVDILDPAILRPGRFDRTINVDLPDIEGRKSIFKIHLGKVNVAGDIDEVAQRLAALTPGFSGAQIANIANEAAILAARKNKDAVDMECFEGAVDRVIGGLEKRNSVMTREELRTVAYHEAGHALVGWFLKDCDPLLKVTIIPRASGALGFAQYLPRELALHSQDQLLDRMAMALGGRVAEEITFGERSITTGAADDLNKVTQIATNMVTRFGMSQRIGTISYPEDENQMVPQKKYSEATAKIIDEEVNKLVTEAYARTKDLLISKKTQLGQVAEYLLEKETINQHDIERLIGPRPFEPTSTYRDFLKEVRGPGASKTSEDGDTGSDNEEGKETHGSGPTPAPAL</sequence>
<dbReference type="PROSITE" id="PS00674">
    <property type="entry name" value="AAA"/>
    <property type="match status" value="1"/>
</dbReference>
<dbReference type="Pfam" id="PF06480">
    <property type="entry name" value="FtsH_ext"/>
    <property type="match status" value="1"/>
</dbReference>
<evidence type="ECO:0000259" key="17">
    <source>
        <dbReference type="SMART" id="SM00382"/>
    </source>
</evidence>
<gene>
    <name evidence="18" type="ORF">FCC1311_109542</name>
</gene>
<keyword evidence="10" id="KW-0862">Zinc</keyword>
<comment type="cofactor">
    <cofactor evidence="1">
        <name>Zn(2+)</name>
        <dbReference type="ChEBI" id="CHEBI:29105"/>
    </cofactor>
</comment>
<dbReference type="GO" id="GO:0005745">
    <property type="term" value="C:m-AAA complex"/>
    <property type="evidence" value="ECO:0007669"/>
    <property type="project" value="TreeGrafter"/>
</dbReference>
<dbReference type="InParanoid" id="A0A2R5GV47"/>
<feature type="compositionally biased region" description="Gly residues" evidence="16">
    <location>
        <begin position="24"/>
        <end position="35"/>
    </location>
</feature>
<comment type="similarity">
    <text evidence="3">In the C-terminal section; belongs to the peptidase M41 family.</text>
</comment>
<feature type="compositionally biased region" description="Low complexity" evidence="16">
    <location>
        <begin position="279"/>
        <end position="290"/>
    </location>
</feature>
<evidence type="ECO:0000256" key="8">
    <source>
        <dbReference type="ARBA" id="ARBA00022741"/>
    </source>
</evidence>
<reference evidence="18 19" key="1">
    <citation type="submission" date="2017-12" db="EMBL/GenBank/DDBJ databases">
        <title>Sequencing, de novo assembly and annotation of complete genome of a new Thraustochytrid species, strain FCC1311.</title>
        <authorList>
            <person name="Sedici K."/>
            <person name="Godart F."/>
            <person name="Aiese Cigliano R."/>
            <person name="Sanseverino W."/>
            <person name="Barakat M."/>
            <person name="Ortet P."/>
            <person name="Marechal E."/>
            <person name="Cagnac O."/>
            <person name="Amato A."/>
        </authorList>
    </citation>
    <scope>NUCLEOTIDE SEQUENCE [LARGE SCALE GENOMIC DNA]</scope>
</reference>
<dbReference type="EMBL" id="BEYU01000211">
    <property type="protein sequence ID" value="GBG34732.1"/>
    <property type="molecule type" value="Genomic_DNA"/>
</dbReference>
<dbReference type="GO" id="GO:0016887">
    <property type="term" value="F:ATP hydrolysis activity"/>
    <property type="evidence" value="ECO:0007669"/>
    <property type="project" value="InterPro"/>
</dbReference>
<dbReference type="InterPro" id="IPR027417">
    <property type="entry name" value="P-loop_NTPase"/>
</dbReference>
<evidence type="ECO:0000256" key="5">
    <source>
        <dbReference type="ARBA" id="ARBA00022670"/>
    </source>
</evidence>
<feature type="compositionally biased region" description="Polar residues" evidence="16">
    <location>
        <begin position="300"/>
        <end position="312"/>
    </location>
</feature>
<dbReference type="NCBIfam" id="TIGR01241">
    <property type="entry name" value="FtsH_fam"/>
    <property type="match status" value="1"/>
</dbReference>
<evidence type="ECO:0000256" key="11">
    <source>
        <dbReference type="ARBA" id="ARBA00022840"/>
    </source>
</evidence>
<evidence type="ECO:0000256" key="15">
    <source>
        <dbReference type="ARBA" id="ARBA00023136"/>
    </source>
</evidence>
<dbReference type="FunFam" id="1.10.8.60:FF:000019">
    <property type="entry name" value="AFG3-like AAA ATPase 2"/>
    <property type="match status" value="1"/>
</dbReference>
<feature type="compositionally biased region" description="Polar residues" evidence="16">
    <location>
        <begin position="98"/>
        <end position="118"/>
    </location>
</feature>
<evidence type="ECO:0000313" key="18">
    <source>
        <dbReference type="EMBL" id="GBG34732.1"/>
    </source>
</evidence>
<dbReference type="GO" id="GO:0008270">
    <property type="term" value="F:zinc ion binding"/>
    <property type="evidence" value="ECO:0007669"/>
    <property type="project" value="InterPro"/>
</dbReference>
<dbReference type="Pfam" id="PF01434">
    <property type="entry name" value="Peptidase_M41"/>
    <property type="match status" value="1"/>
</dbReference>
<feature type="compositionally biased region" description="Low complexity" evidence="16">
    <location>
        <begin position="260"/>
        <end position="269"/>
    </location>
</feature>
<proteinExistence type="inferred from homology"/>
<keyword evidence="6" id="KW-0812">Transmembrane</keyword>
<dbReference type="FunFam" id="3.40.50.300:FF:000001">
    <property type="entry name" value="ATP-dependent zinc metalloprotease FtsH"/>
    <property type="match status" value="1"/>
</dbReference>
<dbReference type="InterPro" id="IPR003959">
    <property type="entry name" value="ATPase_AAA_core"/>
</dbReference>
<dbReference type="SUPFAM" id="SSF52540">
    <property type="entry name" value="P-loop containing nucleoside triphosphate hydrolases"/>
    <property type="match status" value="1"/>
</dbReference>
<evidence type="ECO:0000256" key="7">
    <source>
        <dbReference type="ARBA" id="ARBA00022723"/>
    </source>
</evidence>
<keyword evidence="14" id="KW-0496">Mitochondrion</keyword>
<accession>A0A2R5GV47</accession>
<dbReference type="Gene3D" id="1.20.58.760">
    <property type="entry name" value="Peptidase M41"/>
    <property type="match status" value="1"/>
</dbReference>
<dbReference type="InterPro" id="IPR041569">
    <property type="entry name" value="AAA_lid_3"/>
</dbReference>
<evidence type="ECO:0000256" key="1">
    <source>
        <dbReference type="ARBA" id="ARBA00001947"/>
    </source>
</evidence>
<dbReference type="GO" id="GO:0004222">
    <property type="term" value="F:metalloendopeptidase activity"/>
    <property type="evidence" value="ECO:0007669"/>
    <property type="project" value="InterPro"/>
</dbReference>
<comment type="subcellular location">
    <subcellularLocation>
        <location evidence="2">Mitochondrion membrane</location>
        <topology evidence="2">Multi-pass membrane protein</topology>
    </subcellularLocation>
</comment>